<gene>
    <name evidence="1" type="ORF">DERP_004006</name>
</gene>
<reference evidence="1 2" key="2">
    <citation type="journal article" date="2022" name="Mol. Biol. Evol.">
        <title>Comparative Genomics Reveals Insights into the Divergent Evolution of Astigmatic Mites and Household Pest Adaptations.</title>
        <authorList>
            <person name="Xiong Q."/>
            <person name="Wan A.T."/>
            <person name="Liu X."/>
            <person name="Fung C.S."/>
            <person name="Xiao X."/>
            <person name="Malainual N."/>
            <person name="Hou J."/>
            <person name="Wang L."/>
            <person name="Wang M."/>
            <person name="Yang K.Y."/>
            <person name="Cui Y."/>
            <person name="Leung E.L."/>
            <person name="Nong W."/>
            <person name="Shin S.K."/>
            <person name="Au S.W."/>
            <person name="Jeong K.Y."/>
            <person name="Chew F.T."/>
            <person name="Hui J.H."/>
            <person name="Leung T.F."/>
            <person name="Tungtrongchitr A."/>
            <person name="Zhong N."/>
            <person name="Liu Z."/>
            <person name="Tsui S.K."/>
        </authorList>
    </citation>
    <scope>NUCLEOTIDE SEQUENCE [LARGE SCALE GENOMIC DNA]</scope>
    <source>
        <strain evidence="1">Derp</strain>
    </source>
</reference>
<evidence type="ECO:0000313" key="2">
    <source>
        <dbReference type="Proteomes" id="UP000887458"/>
    </source>
</evidence>
<protein>
    <submittedName>
        <fullName evidence="1">Uncharacterized protein</fullName>
    </submittedName>
</protein>
<accession>A0ABQ8J8D0</accession>
<sequence length="132" mass="15403">MDKKLYYTIQYRLIVMRAFLSLAAVVNNFHSRFFRSVAETPTAAAIVRLKCFLPFKNLIAFNDDRTLSKARKANPLIFPFEFFGKFISTISPYDENNLRKSSSVALNDKLRMIKRDRLIFRDNLSGVTKHLF</sequence>
<dbReference type="Proteomes" id="UP000887458">
    <property type="component" value="Unassembled WGS sequence"/>
</dbReference>
<dbReference type="EMBL" id="NJHN03000062">
    <property type="protein sequence ID" value="KAH9418680.1"/>
    <property type="molecule type" value="Genomic_DNA"/>
</dbReference>
<reference evidence="1 2" key="1">
    <citation type="journal article" date="2018" name="J. Allergy Clin. Immunol.">
        <title>High-quality assembly of Dermatophagoides pteronyssinus genome and transcriptome reveals a wide range of novel allergens.</title>
        <authorList>
            <person name="Liu X.Y."/>
            <person name="Yang K.Y."/>
            <person name="Wang M.Q."/>
            <person name="Kwok J.S."/>
            <person name="Zeng X."/>
            <person name="Yang Z."/>
            <person name="Xiao X.J."/>
            <person name="Lau C.P."/>
            <person name="Li Y."/>
            <person name="Huang Z.M."/>
            <person name="Ba J.G."/>
            <person name="Yim A.K."/>
            <person name="Ouyang C.Y."/>
            <person name="Ngai S.M."/>
            <person name="Chan T.F."/>
            <person name="Leung E.L."/>
            <person name="Liu L."/>
            <person name="Liu Z.G."/>
            <person name="Tsui S.K."/>
        </authorList>
    </citation>
    <scope>NUCLEOTIDE SEQUENCE [LARGE SCALE GENOMIC DNA]</scope>
    <source>
        <strain evidence="1">Derp</strain>
    </source>
</reference>
<organism evidence="1 2">
    <name type="scientific">Dermatophagoides pteronyssinus</name>
    <name type="common">European house dust mite</name>
    <dbReference type="NCBI Taxonomy" id="6956"/>
    <lineage>
        <taxon>Eukaryota</taxon>
        <taxon>Metazoa</taxon>
        <taxon>Ecdysozoa</taxon>
        <taxon>Arthropoda</taxon>
        <taxon>Chelicerata</taxon>
        <taxon>Arachnida</taxon>
        <taxon>Acari</taxon>
        <taxon>Acariformes</taxon>
        <taxon>Sarcoptiformes</taxon>
        <taxon>Astigmata</taxon>
        <taxon>Psoroptidia</taxon>
        <taxon>Analgoidea</taxon>
        <taxon>Pyroglyphidae</taxon>
        <taxon>Dermatophagoidinae</taxon>
        <taxon>Dermatophagoides</taxon>
    </lineage>
</organism>
<keyword evidence="2" id="KW-1185">Reference proteome</keyword>
<name>A0ABQ8J8D0_DERPT</name>
<evidence type="ECO:0000313" key="1">
    <source>
        <dbReference type="EMBL" id="KAH9418680.1"/>
    </source>
</evidence>
<comment type="caution">
    <text evidence="1">The sequence shown here is derived from an EMBL/GenBank/DDBJ whole genome shotgun (WGS) entry which is preliminary data.</text>
</comment>
<proteinExistence type="predicted"/>